<gene>
    <name evidence="4" type="ORF">QEH52_15260</name>
</gene>
<dbReference type="InterPro" id="IPR005181">
    <property type="entry name" value="SASA"/>
</dbReference>
<organism evidence="4 5">
    <name type="scientific">Thalassobacterium maritimum</name>
    <dbReference type="NCBI Taxonomy" id="3041265"/>
    <lineage>
        <taxon>Bacteria</taxon>
        <taxon>Pseudomonadati</taxon>
        <taxon>Verrucomicrobiota</taxon>
        <taxon>Opitutia</taxon>
        <taxon>Puniceicoccales</taxon>
        <taxon>Coraliomargaritaceae</taxon>
        <taxon>Thalassobacterium</taxon>
    </lineage>
</organism>
<dbReference type="PANTHER" id="PTHR22901">
    <property type="entry name" value="SIALATE O-ACETYLESTERASE"/>
    <property type="match status" value="1"/>
</dbReference>
<evidence type="ECO:0000259" key="3">
    <source>
        <dbReference type="Pfam" id="PF03629"/>
    </source>
</evidence>
<evidence type="ECO:0000256" key="2">
    <source>
        <dbReference type="SAM" id="SignalP"/>
    </source>
</evidence>
<sequence length="505" mass="55750">MSIFKNTKSLIASALCLLPWSLSAELSLPNVFGDHMVLQRDQPNPVWGRGEVGESVTVRIRDQSHQTVVGEDGRWRVVLEPLALGAPTELTIEGQNRIEFEDVLIGEVWICSGQSNMNFKLIKSDQGDLDIATANCPEIRLLRVPNKGTPIPQDDFEGAWKAATPNTVKYFSAIGYLFANRIHRAVGVPVGIIDNSWSGAAAEAWVPRKVLESAGGFEKTLADIDRKVAACSDEIYAEAMAAYKQWRADGKPAPHQREPRDYRYGNARAGNIYNGMLHPIMGYGIRGVIWYQGESNGGRGEEYGRLFPLLITQWREAWQQGDFPFYWSQLANFGPRSGPKAGTGWAKLRASQTQTLSLANTGEAVILDLGEGRDVHPRNKSVVADRLARIALARDYGYDFDYQSPRFSKMEQQGSSLILSFDPVSSQGLYAFGHDEVLGFKIAGVDGAYVDASAKIIGKHQVELSHPEVEAPVAVRYAWANNPKVNLQDKKNALPVTAFQAKLTD</sequence>
<feature type="chain" id="PRO_5047218467" evidence="2">
    <location>
        <begin position="25"/>
        <end position="505"/>
    </location>
</feature>
<dbReference type="PANTHER" id="PTHR22901:SF0">
    <property type="entry name" value="SIALATE O-ACETYLESTERASE"/>
    <property type="match status" value="1"/>
</dbReference>
<feature type="domain" description="Sialate O-acetylesterase" evidence="3">
    <location>
        <begin position="283"/>
        <end position="362"/>
    </location>
</feature>
<name>A0ABU1AXM8_9BACT</name>
<keyword evidence="2" id="KW-0732">Signal</keyword>
<dbReference type="InterPro" id="IPR039329">
    <property type="entry name" value="SIAE"/>
</dbReference>
<proteinExistence type="predicted"/>
<dbReference type="InterPro" id="IPR036514">
    <property type="entry name" value="SGNH_hydro_sf"/>
</dbReference>
<reference evidence="4 5" key="1">
    <citation type="submission" date="2023-04" db="EMBL/GenBank/DDBJ databases">
        <title>A novel bacteria isolated from coastal sediment.</title>
        <authorList>
            <person name="Liu X.-J."/>
            <person name="Du Z.-J."/>
        </authorList>
    </citation>
    <scope>NUCLEOTIDE SEQUENCE [LARGE SCALE GENOMIC DNA]</scope>
    <source>
        <strain evidence="4 5">SDUM461003</strain>
    </source>
</reference>
<dbReference type="Gene3D" id="3.40.50.1110">
    <property type="entry name" value="SGNH hydrolase"/>
    <property type="match status" value="1"/>
</dbReference>
<dbReference type="Pfam" id="PF03629">
    <property type="entry name" value="SASA"/>
    <property type="match status" value="1"/>
</dbReference>
<dbReference type="RefSeq" id="WP_308951612.1">
    <property type="nucleotide sequence ID" value="NZ_JARXHW010000044.1"/>
</dbReference>
<evidence type="ECO:0000313" key="4">
    <source>
        <dbReference type="EMBL" id="MDQ8208885.1"/>
    </source>
</evidence>
<keyword evidence="5" id="KW-1185">Reference proteome</keyword>
<comment type="caution">
    <text evidence="4">The sequence shown here is derived from an EMBL/GenBank/DDBJ whole genome shotgun (WGS) entry which is preliminary data.</text>
</comment>
<dbReference type="Proteomes" id="UP001225316">
    <property type="component" value="Unassembled WGS sequence"/>
</dbReference>
<evidence type="ECO:0000313" key="5">
    <source>
        <dbReference type="Proteomes" id="UP001225316"/>
    </source>
</evidence>
<accession>A0ABU1AXM8</accession>
<protein>
    <submittedName>
        <fullName evidence="4">Sialate O-acetylesterase</fullName>
    </submittedName>
</protein>
<feature type="signal peptide" evidence="2">
    <location>
        <begin position="1"/>
        <end position="24"/>
    </location>
</feature>
<dbReference type="EMBL" id="JARXHW010000044">
    <property type="protein sequence ID" value="MDQ8208885.1"/>
    <property type="molecule type" value="Genomic_DNA"/>
</dbReference>
<keyword evidence="1" id="KW-0378">Hydrolase</keyword>
<dbReference type="SUPFAM" id="SSF52266">
    <property type="entry name" value="SGNH hydrolase"/>
    <property type="match status" value="1"/>
</dbReference>
<evidence type="ECO:0000256" key="1">
    <source>
        <dbReference type="ARBA" id="ARBA00022801"/>
    </source>
</evidence>